<reference evidence="1" key="3">
    <citation type="submission" date="2021-06" db="EMBL/GenBank/DDBJ databases">
        <title>Chromosome-level genome assembly for S. haematobium.</title>
        <authorList>
            <person name="Stroehlein A.J."/>
        </authorList>
    </citation>
    <scope>NUCLEOTIDE SEQUENCE</scope>
</reference>
<accession>A0A922ITX5</accession>
<comment type="caution">
    <text evidence="1">The sequence shown here is derived from an EMBL/GenBank/DDBJ whole genome shotgun (WGS) entry which is preliminary data.</text>
</comment>
<proteinExistence type="predicted"/>
<evidence type="ECO:0000313" key="1">
    <source>
        <dbReference type="EMBL" id="KAH9587273.1"/>
    </source>
</evidence>
<gene>
    <name evidence="1" type="ORF">MS3_00000056</name>
</gene>
<reference evidence="1" key="2">
    <citation type="journal article" date="2019" name="Gigascience">
        <title>High-quality Schistosoma haematobium genome achieved by single-molecule and long-range sequencing.</title>
        <authorList>
            <person name="Stroehlein A.J."/>
            <person name="Korhonen P.K."/>
            <person name="Chong T.M."/>
            <person name="Lim Y.L."/>
            <person name="Chan K.G."/>
            <person name="Webster B."/>
            <person name="Rollinson D."/>
            <person name="Brindley P.J."/>
            <person name="Gasser R.B."/>
            <person name="Young N.D."/>
        </authorList>
    </citation>
    <scope>NUCLEOTIDE SEQUENCE</scope>
</reference>
<name>A0A922ITX5_SCHHA</name>
<dbReference type="CTD" id="75576196"/>
<reference evidence="1" key="1">
    <citation type="journal article" date="2012" name="Nat. Genet.">
        <title>Whole-genome sequence of Schistosoma haematobium.</title>
        <authorList>
            <person name="Young N.D."/>
            <person name="Jex A.R."/>
            <person name="Li B."/>
            <person name="Liu S."/>
            <person name="Yang L."/>
            <person name="Xiong Z."/>
            <person name="Li Y."/>
            <person name="Cantacessi C."/>
            <person name="Hall R.S."/>
            <person name="Xu X."/>
            <person name="Chen F."/>
            <person name="Wu X."/>
            <person name="Zerlotini A."/>
            <person name="Oliveira G."/>
            <person name="Hofmann A."/>
            <person name="Zhang G."/>
            <person name="Fang X."/>
            <person name="Kang Y."/>
            <person name="Campbell B.E."/>
            <person name="Loukas A."/>
            <person name="Ranganathan S."/>
            <person name="Rollinson D."/>
            <person name="Rinaldi G."/>
            <person name="Brindley P.J."/>
            <person name="Yang H."/>
            <person name="Wang J."/>
            <person name="Wang J."/>
            <person name="Gasser R.B."/>
        </authorList>
    </citation>
    <scope>NUCLEOTIDE SEQUENCE</scope>
</reference>
<dbReference type="Proteomes" id="UP000471633">
    <property type="component" value="Unassembled WGS sequence"/>
</dbReference>
<evidence type="ECO:0000313" key="2">
    <source>
        <dbReference type="Proteomes" id="UP000471633"/>
    </source>
</evidence>
<dbReference type="RefSeq" id="XP_051069034.1">
    <property type="nucleotide sequence ID" value="XM_051207980.1"/>
</dbReference>
<dbReference type="GeneID" id="75576196"/>
<reference evidence="1" key="4">
    <citation type="journal article" date="2022" name="PLoS Pathog.">
        <title>Chromosome-level genome of Schistosoma haematobium underpins genome-wide explorations of molecular variation.</title>
        <authorList>
            <person name="Stroehlein A.J."/>
            <person name="Korhonen P.K."/>
            <person name="Lee V.V."/>
            <person name="Ralph S.A."/>
            <person name="Mentink-Kane M."/>
            <person name="You H."/>
            <person name="McManus D.P."/>
            <person name="Tchuente L.T."/>
            <person name="Stothard J.R."/>
            <person name="Kaur P."/>
            <person name="Dudchenko O."/>
            <person name="Aiden E.L."/>
            <person name="Yang B."/>
            <person name="Yang H."/>
            <person name="Emery A.M."/>
            <person name="Webster B.L."/>
            <person name="Brindley P.J."/>
            <person name="Rollinson D."/>
            <person name="Chang B.C.H."/>
            <person name="Gasser R.B."/>
            <person name="Young N.D."/>
        </authorList>
    </citation>
    <scope>NUCLEOTIDE SEQUENCE</scope>
</reference>
<protein>
    <submittedName>
        <fullName evidence="1">Uncharacterized protein</fullName>
    </submittedName>
</protein>
<dbReference type="AlphaFoldDB" id="A0A922ITX5"/>
<dbReference type="EMBL" id="AMPZ03000003">
    <property type="protein sequence ID" value="KAH9587273.1"/>
    <property type="molecule type" value="Genomic_DNA"/>
</dbReference>
<dbReference type="KEGG" id="shx:MS3_00000056"/>
<organism evidence="1 2">
    <name type="scientific">Schistosoma haematobium</name>
    <name type="common">Blood fluke</name>
    <dbReference type="NCBI Taxonomy" id="6185"/>
    <lineage>
        <taxon>Eukaryota</taxon>
        <taxon>Metazoa</taxon>
        <taxon>Spiralia</taxon>
        <taxon>Lophotrochozoa</taxon>
        <taxon>Platyhelminthes</taxon>
        <taxon>Trematoda</taxon>
        <taxon>Digenea</taxon>
        <taxon>Strigeidida</taxon>
        <taxon>Schistosomatoidea</taxon>
        <taxon>Schistosomatidae</taxon>
        <taxon>Schistosoma</taxon>
    </lineage>
</organism>
<keyword evidence="2" id="KW-1185">Reference proteome</keyword>
<sequence length="100" mass="11764">MKLIYEKQNLQIKSIFMKCFQITMYVYTYVLLLENNDDLRYQKLGSYSLRALNNYHPMPLIYCSCKCGFRLTSLNVLCPPRYLNIVLSLTESLKGIAYES</sequence>